<dbReference type="AlphaFoldDB" id="A0A5N6LSB6"/>
<reference evidence="1 2" key="1">
    <citation type="submission" date="2019-05" db="EMBL/GenBank/DDBJ databases">
        <title>Mikania micrantha, genome provides insights into the molecular mechanism of rapid growth.</title>
        <authorList>
            <person name="Liu B."/>
        </authorList>
    </citation>
    <scope>NUCLEOTIDE SEQUENCE [LARGE SCALE GENOMIC DNA]</scope>
    <source>
        <strain evidence="1">NLD-2019</strain>
        <tissue evidence="1">Leaf</tissue>
    </source>
</reference>
<comment type="caution">
    <text evidence="1">The sequence shown here is derived from an EMBL/GenBank/DDBJ whole genome shotgun (WGS) entry which is preliminary data.</text>
</comment>
<gene>
    <name evidence="1" type="ORF">E3N88_37830</name>
</gene>
<name>A0A5N6LSB6_9ASTR</name>
<evidence type="ECO:0000313" key="1">
    <source>
        <dbReference type="EMBL" id="KAD2804453.1"/>
    </source>
</evidence>
<accession>A0A5N6LSB6</accession>
<keyword evidence="2" id="KW-1185">Reference proteome</keyword>
<proteinExistence type="predicted"/>
<protein>
    <submittedName>
        <fullName evidence="1">Uncharacterized protein</fullName>
    </submittedName>
</protein>
<sequence length="188" mass="21025">MAGQGTFVRTNDQSTNAAAIEAMIEQRVNKAIADYETIRILLTGCDGNCCDDSLCECAVTFQGRPVVVSLAPPFLILYIGRLCANKETHQLIEVSEDYFEVQNSDFASGSNQKNPEFATGIIERSHETCEASQQLFDGQSNNFVPSLKQEDTNLPTGRVEISYFPRGLLMKVVIWVMFHFLMRVKKET</sequence>
<dbReference type="Proteomes" id="UP000326396">
    <property type="component" value="Linkage Group LG8"/>
</dbReference>
<organism evidence="1 2">
    <name type="scientific">Mikania micrantha</name>
    <name type="common">bitter vine</name>
    <dbReference type="NCBI Taxonomy" id="192012"/>
    <lineage>
        <taxon>Eukaryota</taxon>
        <taxon>Viridiplantae</taxon>
        <taxon>Streptophyta</taxon>
        <taxon>Embryophyta</taxon>
        <taxon>Tracheophyta</taxon>
        <taxon>Spermatophyta</taxon>
        <taxon>Magnoliopsida</taxon>
        <taxon>eudicotyledons</taxon>
        <taxon>Gunneridae</taxon>
        <taxon>Pentapetalae</taxon>
        <taxon>asterids</taxon>
        <taxon>campanulids</taxon>
        <taxon>Asterales</taxon>
        <taxon>Asteraceae</taxon>
        <taxon>Asteroideae</taxon>
        <taxon>Heliantheae alliance</taxon>
        <taxon>Eupatorieae</taxon>
        <taxon>Mikania</taxon>
    </lineage>
</organism>
<dbReference type="EMBL" id="SZYD01000018">
    <property type="protein sequence ID" value="KAD2804453.1"/>
    <property type="molecule type" value="Genomic_DNA"/>
</dbReference>
<evidence type="ECO:0000313" key="2">
    <source>
        <dbReference type="Proteomes" id="UP000326396"/>
    </source>
</evidence>